<comment type="cofactor">
    <cofactor evidence="1">
        <name>FAD</name>
        <dbReference type="ChEBI" id="CHEBI:57692"/>
    </cofactor>
</comment>
<dbReference type="EMBL" id="VSSQ01129450">
    <property type="protein sequence ID" value="MPN57652.1"/>
    <property type="molecule type" value="Genomic_DNA"/>
</dbReference>
<keyword evidence="2" id="KW-0285">Flavoprotein</keyword>
<dbReference type="SUPFAM" id="SSF51905">
    <property type="entry name" value="FAD/NAD(P)-binding domain"/>
    <property type="match status" value="1"/>
</dbReference>
<comment type="caution">
    <text evidence="6">The sequence shown here is derived from an EMBL/GenBank/DDBJ whole genome shotgun (WGS) entry which is preliminary data.</text>
</comment>
<evidence type="ECO:0000256" key="4">
    <source>
        <dbReference type="ARBA" id="ARBA00023002"/>
    </source>
</evidence>
<dbReference type="SUPFAM" id="SSF56425">
    <property type="entry name" value="Succinate dehydrogenase/fumarate reductase flavoprotein, catalytic domain"/>
    <property type="match status" value="1"/>
</dbReference>
<name>A0A645J3H1_9ZZZZ</name>
<evidence type="ECO:0000256" key="1">
    <source>
        <dbReference type="ARBA" id="ARBA00001974"/>
    </source>
</evidence>
<keyword evidence="3" id="KW-0274">FAD</keyword>
<protein>
    <submittedName>
        <fullName evidence="6">Fumarate reductase flavoprotein subunit</fullName>
        <ecNumber evidence="6">1.3.5.4</ecNumber>
    </submittedName>
</protein>
<dbReference type="PANTHER" id="PTHR43400">
    <property type="entry name" value="FUMARATE REDUCTASE"/>
    <property type="match status" value="1"/>
</dbReference>
<dbReference type="Gene3D" id="3.90.700.10">
    <property type="entry name" value="Succinate dehydrogenase/fumarate reductase flavoprotein, catalytic domain"/>
    <property type="match status" value="1"/>
</dbReference>
<dbReference type="InterPro" id="IPR027477">
    <property type="entry name" value="Succ_DH/fumarate_Rdtase_cat_sf"/>
</dbReference>
<dbReference type="GO" id="GO:0016491">
    <property type="term" value="F:oxidoreductase activity"/>
    <property type="evidence" value="ECO:0007669"/>
    <property type="project" value="UniProtKB-KW"/>
</dbReference>
<keyword evidence="4 6" id="KW-0560">Oxidoreductase</keyword>
<dbReference type="AlphaFoldDB" id="A0A645J3H1"/>
<evidence type="ECO:0000259" key="5">
    <source>
        <dbReference type="Pfam" id="PF00890"/>
    </source>
</evidence>
<dbReference type="GO" id="GO:0008202">
    <property type="term" value="P:steroid metabolic process"/>
    <property type="evidence" value="ECO:0007669"/>
    <property type="project" value="UniProtKB-ARBA"/>
</dbReference>
<dbReference type="InterPro" id="IPR050315">
    <property type="entry name" value="FAD-oxidoreductase_2"/>
</dbReference>
<dbReference type="InterPro" id="IPR003953">
    <property type="entry name" value="FAD-dep_OxRdtase_2_FAD-bd"/>
</dbReference>
<organism evidence="6">
    <name type="scientific">bioreactor metagenome</name>
    <dbReference type="NCBI Taxonomy" id="1076179"/>
    <lineage>
        <taxon>unclassified sequences</taxon>
        <taxon>metagenomes</taxon>
        <taxon>ecological metagenomes</taxon>
    </lineage>
</organism>
<evidence type="ECO:0000313" key="6">
    <source>
        <dbReference type="EMBL" id="MPN57652.1"/>
    </source>
</evidence>
<dbReference type="InterPro" id="IPR036188">
    <property type="entry name" value="FAD/NAD-bd_sf"/>
</dbReference>
<evidence type="ECO:0000256" key="3">
    <source>
        <dbReference type="ARBA" id="ARBA00022827"/>
    </source>
</evidence>
<reference evidence="6" key="1">
    <citation type="submission" date="2019-08" db="EMBL/GenBank/DDBJ databases">
        <authorList>
            <person name="Kucharzyk K."/>
            <person name="Murdoch R.W."/>
            <person name="Higgins S."/>
            <person name="Loffler F."/>
        </authorList>
    </citation>
    <scope>NUCLEOTIDE SEQUENCE</scope>
</reference>
<evidence type="ECO:0000256" key="2">
    <source>
        <dbReference type="ARBA" id="ARBA00022630"/>
    </source>
</evidence>
<sequence>MEGTSRDKAADSIEELAAMIKCDPAVLRATFDRYSELVDKGVDEDFGKPSRFLHPINGPKYAALRLHPCVTVTFGGLETDVAARVLDTEGRPIPGLYAAGEVADTGMFGTEYPTCGTSIGGALFYGRIAGRVASGQSML</sequence>
<feature type="domain" description="FAD-dependent oxidoreductase 2 FAD-binding" evidence="5">
    <location>
        <begin position="21"/>
        <end position="119"/>
    </location>
</feature>
<gene>
    <name evidence="6" type="primary">fccA_6</name>
    <name evidence="6" type="ORF">SDC9_205346</name>
</gene>
<dbReference type="EC" id="1.3.5.4" evidence="6"/>
<dbReference type="PANTHER" id="PTHR43400:SF10">
    <property type="entry name" value="3-OXOSTEROID 1-DEHYDROGENASE"/>
    <property type="match status" value="1"/>
</dbReference>
<accession>A0A645J3H1</accession>
<proteinExistence type="predicted"/>
<dbReference type="Pfam" id="PF00890">
    <property type="entry name" value="FAD_binding_2"/>
    <property type="match status" value="1"/>
</dbReference>
<dbReference type="Gene3D" id="3.50.50.60">
    <property type="entry name" value="FAD/NAD(P)-binding domain"/>
    <property type="match status" value="1"/>
</dbReference>